<dbReference type="InterPro" id="IPR043128">
    <property type="entry name" value="Rev_trsase/Diguanyl_cyclase"/>
</dbReference>
<keyword evidence="3" id="KW-1185">Reference proteome</keyword>
<sequence>METPASVREALRPSDWVTSIDLTDAYFHILMHRSDRKWLRFLWGDRVFQFRALPFGLSLAPWIFTMIVRQLCALVRQKGIRLRVYLDDWLILSQQESLCGQHTQIVLQTARDLGFFVNQGKSDLVPSQEFTYLGMVFDTLAWTVLQDLVRSLSSLRHAPVRVLASLQGQMESMSTLIPLGRVHKRPFQAFLNSAWDPASQGWNLSLPLQGWFLESTRQWLDSAWLAQGVPISLPPPELHLFTDASLQGWGAHLEGNTASGLWDQDQKSLHINILELEAVRLGLREFVASLRGKHVLIHTDNTTVAAYLNKQGGTRSLVLSNRACEILAWAFLQGIVISAKYLPGCLNILADSLSRTSQILHSEWTIAHQALRRLWTQVDKPLVDLFATRFSRRLPVFVSPVPDPEAWEVNAMEIDWKDLVAYAFPPISLLSKVLRKADLEKPRLVLIAPLWPSQAWFPDLLRLADGPPIPLDLREGELLQPRSGIPHRDPHLLALHAWVLSGER</sequence>
<dbReference type="InterPro" id="IPR052055">
    <property type="entry name" value="Hepadnavirus_pol/RT"/>
</dbReference>
<dbReference type="PANTHER" id="PTHR33050">
    <property type="entry name" value="REVERSE TRANSCRIPTASE DOMAIN-CONTAINING PROTEIN"/>
    <property type="match status" value="1"/>
</dbReference>
<proteinExistence type="predicted"/>
<dbReference type="CDD" id="cd09275">
    <property type="entry name" value="RNase_HI_RT_DIRS1"/>
    <property type="match status" value="1"/>
</dbReference>
<organism evidence="2 3">
    <name type="scientific">Littorina saxatilis</name>
    <dbReference type="NCBI Taxonomy" id="31220"/>
    <lineage>
        <taxon>Eukaryota</taxon>
        <taxon>Metazoa</taxon>
        <taxon>Spiralia</taxon>
        <taxon>Lophotrochozoa</taxon>
        <taxon>Mollusca</taxon>
        <taxon>Gastropoda</taxon>
        <taxon>Caenogastropoda</taxon>
        <taxon>Littorinimorpha</taxon>
        <taxon>Littorinoidea</taxon>
        <taxon>Littorinidae</taxon>
        <taxon>Littorina</taxon>
    </lineage>
</organism>
<gene>
    <name evidence="2" type="ORF">V1264_011952</name>
</gene>
<evidence type="ECO:0000313" key="3">
    <source>
        <dbReference type="Proteomes" id="UP001374579"/>
    </source>
</evidence>
<reference evidence="2 3" key="1">
    <citation type="submission" date="2024-02" db="EMBL/GenBank/DDBJ databases">
        <title>Chromosome-scale genome assembly of the rough periwinkle Littorina saxatilis.</title>
        <authorList>
            <person name="De Jode A."/>
            <person name="Faria R."/>
            <person name="Formenti G."/>
            <person name="Sims Y."/>
            <person name="Smith T.P."/>
            <person name="Tracey A."/>
            <person name="Wood J.M.D."/>
            <person name="Zagrodzka Z.B."/>
            <person name="Johannesson K."/>
            <person name="Butlin R.K."/>
            <person name="Leder E.H."/>
        </authorList>
    </citation>
    <scope>NUCLEOTIDE SEQUENCE [LARGE SCALE GENOMIC DNA]</scope>
    <source>
        <strain evidence="2">Snail1</strain>
        <tissue evidence="2">Muscle</tissue>
    </source>
</reference>
<dbReference type="PANTHER" id="PTHR33050:SF7">
    <property type="entry name" value="RIBONUCLEASE H"/>
    <property type="match status" value="1"/>
</dbReference>
<dbReference type="Proteomes" id="UP001374579">
    <property type="component" value="Unassembled WGS sequence"/>
</dbReference>
<dbReference type="Pfam" id="PF00078">
    <property type="entry name" value="RVT_1"/>
    <property type="match status" value="1"/>
</dbReference>
<dbReference type="AlphaFoldDB" id="A0AAN9GL22"/>
<dbReference type="Gene3D" id="3.30.70.270">
    <property type="match status" value="1"/>
</dbReference>
<evidence type="ECO:0000259" key="1">
    <source>
        <dbReference type="PROSITE" id="PS50878"/>
    </source>
</evidence>
<name>A0AAN9GL22_9CAEN</name>
<dbReference type="Gene3D" id="3.10.10.10">
    <property type="entry name" value="HIV Type 1 Reverse Transcriptase, subunit A, domain 1"/>
    <property type="match status" value="1"/>
</dbReference>
<comment type="caution">
    <text evidence="2">The sequence shown here is derived from an EMBL/GenBank/DDBJ whole genome shotgun (WGS) entry which is preliminary data.</text>
</comment>
<dbReference type="InterPro" id="IPR043502">
    <property type="entry name" value="DNA/RNA_pol_sf"/>
</dbReference>
<evidence type="ECO:0000313" key="2">
    <source>
        <dbReference type="EMBL" id="KAK7112502.1"/>
    </source>
</evidence>
<dbReference type="SUPFAM" id="SSF56672">
    <property type="entry name" value="DNA/RNA polymerases"/>
    <property type="match status" value="1"/>
</dbReference>
<dbReference type="PROSITE" id="PS50878">
    <property type="entry name" value="RT_POL"/>
    <property type="match status" value="1"/>
</dbReference>
<accession>A0AAN9GL22</accession>
<dbReference type="CDD" id="cd03714">
    <property type="entry name" value="RT_DIRS1"/>
    <property type="match status" value="1"/>
</dbReference>
<dbReference type="EMBL" id="JBAMIC010000002">
    <property type="protein sequence ID" value="KAK7112502.1"/>
    <property type="molecule type" value="Genomic_DNA"/>
</dbReference>
<protein>
    <recommendedName>
        <fullName evidence="1">Reverse transcriptase domain-containing protein</fullName>
    </recommendedName>
</protein>
<dbReference type="InterPro" id="IPR000477">
    <property type="entry name" value="RT_dom"/>
</dbReference>
<feature type="domain" description="Reverse transcriptase" evidence="1">
    <location>
        <begin position="1"/>
        <end position="137"/>
    </location>
</feature>